<feature type="compositionally biased region" description="Basic and acidic residues" evidence="1">
    <location>
        <begin position="189"/>
        <end position="202"/>
    </location>
</feature>
<feature type="region of interest" description="Disordered" evidence="1">
    <location>
        <begin position="111"/>
        <end position="145"/>
    </location>
</feature>
<feature type="compositionally biased region" description="Low complexity" evidence="1">
    <location>
        <begin position="399"/>
        <end position="409"/>
    </location>
</feature>
<accession>A0ABY6SKC9</accession>
<sequence>MRDFGPSKAPSWWNANRLGGRQGPVFPGGYHSENAVLFRHEREWRKAHPTRDPFENRRLRMYVYGQQALNDPQQVNPCSDKSMTKTPYCRTVLSRLGIEFLIRDIETAMEKDDRDGTGSVVSGTISLSNPRSEQSSRSFGRGPDVYDTGIPLTAEDWAEIYPNKYNNGIPLSSQDWNSLLDTSLPVTRGEPESDYYRGRGRDGPSVPPHSISRHSNDWTRRYEDDRIEREPSRYELEPSRYEQEPSRYRSRKKGRVTDEDYDSYGQEYPSNSKTKHDDYNQYADYYNNYQYDGSRYSGGSYSRALPPRSGGDDVYLDLVKERSSAKKTPVLTSGLEMAMGRLGLLETRLPKLSAERTVGRPKSNTTSSDISPKVSAGRSLTAGLTQERKPERTKQILISSSRISQTGSSVTVPTKSTSIIPLTRDLTNNLQSANKPQKSATRPALSIGDRSSKGNSAATQSVSTTSASTTNQRNKIDSPPTSRTARNSVAATGSLDRNNRRNPEGALQSWAVGEVRRVERQVRLTPH</sequence>
<proteinExistence type="predicted"/>
<feature type="compositionally biased region" description="Basic and acidic residues" evidence="1">
    <location>
        <begin position="229"/>
        <end position="247"/>
    </location>
</feature>
<keyword evidence="3" id="KW-1185">Reference proteome</keyword>
<reference evidence="2" key="1">
    <citation type="submission" date="2018-02" db="EMBL/GenBank/DDBJ databases">
        <authorList>
            <person name="Silar P."/>
        </authorList>
    </citation>
    <scope>NUCLEOTIDE SEQUENCE [LARGE SCALE GENOMIC DNA]</scope>
    <source>
        <strain evidence="2">T</strain>
    </source>
</reference>
<organism evidence="2 3">
    <name type="scientific">Podospora comata</name>
    <dbReference type="NCBI Taxonomy" id="48703"/>
    <lineage>
        <taxon>Eukaryota</taxon>
        <taxon>Fungi</taxon>
        <taxon>Dikarya</taxon>
        <taxon>Ascomycota</taxon>
        <taxon>Pezizomycotina</taxon>
        <taxon>Sordariomycetes</taxon>
        <taxon>Sordariomycetidae</taxon>
        <taxon>Sordariales</taxon>
        <taxon>Podosporaceae</taxon>
        <taxon>Podospora</taxon>
    </lineage>
</organism>
<evidence type="ECO:0000313" key="2">
    <source>
        <dbReference type="EMBL" id="VBB86227.1"/>
    </source>
</evidence>
<feature type="compositionally biased region" description="Polar residues" evidence="1">
    <location>
        <begin position="119"/>
        <end position="138"/>
    </location>
</feature>
<feature type="compositionally biased region" description="Polar residues" evidence="1">
    <location>
        <begin position="479"/>
        <end position="491"/>
    </location>
</feature>
<evidence type="ECO:0000313" key="3">
    <source>
        <dbReference type="Proteomes" id="UP000280685"/>
    </source>
</evidence>
<feature type="region of interest" description="Disordered" evidence="1">
    <location>
        <begin position="182"/>
        <end position="217"/>
    </location>
</feature>
<feature type="compositionally biased region" description="Low complexity" evidence="1">
    <location>
        <begin position="456"/>
        <end position="470"/>
    </location>
</feature>
<feature type="compositionally biased region" description="Polar residues" evidence="1">
    <location>
        <begin position="429"/>
        <end position="440"/>
    </location>
</feature>
<feature type="region of interest" description="Disordered" evidence="1">
    <location>
        <begin position="229"/>
        <end position="279"/>
    </location>
</feature>
<feature type="region of interest" description="Disordered" evidence="1">
    <location>
        <begin position="353"/>
        <end position="416"/>
    </location>
</feature>
<feature type="region of interest" description="Disordered" evidence="1">
    <location>
        <begin position="429"/>
        <end position="508"/>
    </location>
</feature>
<name>A0ABY6SKC9_PODCO</name>
<gene>
    <name evidence="2" type="ORF">PODCO_704085</name>
</gene>
<dbReference type="EMBL" id="LR026970">
    <property type="protein sequence ID" value="VBB86227.1"/>
    <property type="molecule type" value="Genomic_DNA"/>
</dbReference>
<protein>
    <submittedName>
        <fullName evidence="2">Uncharacterized protein</fullName>
    </submittedName>
</protein>
<evidence type="ECO:0000256" key="1">
    <source>
        <dbReference type="SAM" id="MobiDB-lite"/>
    </source>
</evidence>
<dbReference type="Proteomes" id="UP000280685">
    <property type="component" value="Chromosome 7"/>
</dbReference>